<feature type="non-terminal residue" evidence="1">
    <location>
        <position position="1"/>
    </location>
</feature>
<dbReference type="AlphaFoldDB" id="A0A9N9BIR4"/>
<sequence>LISTEDVECAIDMAKQMSSKFNYERERKEAFIDIMRTYLQNYSFSGNEISGFQSDGHIVLTIKGEEMILSILEVKPEFGKGHSPFLGFAGAINTDKPQCDPLGLVIPLFYLPDDHAYMIRITWMLRALKECIYHLHKFYLDELMSARSAVNTVPQQANFPYSCEFNHLE</sequence>
<proteinExistence type="predicted"/>
<organism evidence="1 2">
    <name type="scientific">Paraglomus occultum</name>
    <dbReference type="NCBI Taxonomy" id="144539"/>
    <lineage>
        <taxon>Eukaryota</taxon>
        <taxon>Fungi</taxon>
        <taxon>Fungi incertae sedis</taxon>
        <taxon>Mucoromycota</taxon>
        <taxon>Glomeromycotina</taxon>
        <taxon>Glomeromycetes</taxon>
        <taxon>Paraglomerales</taxon>
        <taxon>Paraglomeraceae</taxon>
        <taxon>Paraglomus</taxon>
    </lineage>
</organism>
<dbReference type="OrthoDB" id="2339265at2759"/>
<protein>
    <submittedName>
        <fullName evidence="1">6938_t:CDS:1</fullName>
    </submittedName>
</protein>
<dbReference type="EMBL" id="CAJVPJ010000950">
    <property type="protein sequence ID" value="CAG8567170.1"/>
    <property type="molecule type" value="Genomic_DNA"/>
</dbReference>
<reference evidence="1" key="1">
    <citation type="submission" date="2021-06" db="EMBL/GenBank/DDBJ databases">
        <authorList>
            <person name="Kallberg Y."/>
            <person name="Tangrot J."/>
            <person name="Rosling A."/>
        </authorList>
    </citation>
    <scope>NUCLEOTIDE SEQUENCE</scope>
    <source>
        <strain evidence="1">IA702</strain>
    </source>
</reference>
<dbReference type="Proteomes" id="UP000789572">
    <property type="component" value="Unassembled WGS sequence"/>
</dbReference>
<keyword evidence="2" id="KW-1185">Reference proteome</keyword>
<evidence type="ECO:0000313" key="1">
    <source>
        <dbReference type="EMBL" id="CAG8567170.1"/>
    </source>
</evidence>
<accession>A0A9N9BIR4</accession>
<evidence type="ECO:0000313" key="2">
    <source>
        <dbReference type="Proteomes" id="UP000789572"/>
    </source>
</evidence>
<gene>
    <name evidence="1" type="ORF">POCULU_LOCUS5808</name>
</gene>
<comment type="caution">
    <text evidence="1">The sequence shown here is derived from an EMBL/GenBank/DDBJ whole genome shotgun (WGS) entry which is preliminary data.</text>
</comment>
<name>A0A9N9BIR4_9GLOM</name>